<protein>
    <submittedName>
        <fullName evidence="10">Acyl-CoA dehydrogenase</fullName>
    </submittedName>
</protein>
<dbReference type="OrthoDB" id="6138585at2"/>
<dbReference type="KEGG" id="halc:EY643_05780"/>
<dbReference type="PROSITE" id="PS00072">
    <property type="entry name" value="ACYL_COA_DH_1"/>
    <property type="match status" value="1"/>
</dbReference>
<keyword evidence="3 6" id="KW-0285">Flavoprotein</keyword>
<evidence type="ECO:0000256" key="5">
    <source>
        <dbReference type="ARBA" id="ARBA00023002"/>
    </source>
</evidence>
<evidence type="ECO:0000313" key="10">
    <source>
        <dbReference type="EMBL" id="QFU75198.1"/>
    </source>
</evidence>
<dbReference type="FunFam" id="1.20.140.10:FF:000001">
    <property type="entry name" value="Acyl-CoA dehydrogenase"/>
    <property type="match status" value="1"/>
</dbReference>
<dbReference type="PROSITE" id="PS00073">
    <property type="entry name" value="ACYL_COA_DH_2"/>
    <property type="match status" value="1"/>
</dbReference>
<dbReference type="SUPFAM" id="SSF56645">
    <property type="entry name" value="Acyl-CoA dehydrogenase NM domain-like"/>
    <property type="match status" value="1"/>
</dbReference>
<evidence type="ECO:0000256" key="6">
    <source>
        <dbReference type="RuleBase" id="RU362125"/>
    </source>
</evidence>
<sequence length="380" mass="41840">MIPRTVYEPEHELFRESVRKFLETEVEPYHQAWEKAGQVDKALWQKAGAQGFLVPGAPEQYGGVGVDYRYNSIINEEVARGGHTGIGWSLHSDISVPYILNFGSEEQKEKYIPGCISGEIVTAIAMTEPGAGSDLQGIKTTAIRDGDDFIINGSKTFITNGQHADLVVVVAKTDPSKGAAGTSLFLVEANTPGFEKGTNLDKLGMKAQDTSELFFNDVRVPGNALLGEEGKGFVYLMQELPQERLQIAEVGIASAETALDYTTEYVSERKAFGKSIADFQNTQFKLAEMDTEISVCRVFIDRCLELHLDGKLDPVTAAKAKLHATELQGRVLDQCLQLHGGYGFMWEYPIARAYADSRVQRIYGGTSEVMKLIIGRSRLN</sequence>
<dbReference type="EMBL" id="CP036422">
    <property type="protein sequence ID" value="QFU75198.1"/>
    <property type="molecule type" value="Genomic_DNA"/>
</dbReference>
<feature type="domain" description="Acyl-CoA dehydrogenase/oxidase C-terminal" evidence="7">
    <location>
        <begin position="230"/>
        <end position="377"/>
    </location>
</feature>
<evidence type="ECO:0000313" key="11">
    <source>
        <dbReference type="Proteomes" id="UP000326287"/>
    </source>
</evidence>
<dbReference type="Proteomes" id="UP000326287">
    <property type="component" value="Chromosome"/>
</dbReference>
<dbReference type="AlphaFoldDB" id="A0A5P9NJQ1"/>
<dbReference type="InterPro" id="IPR037069">
    <property type="entry name" value="AcylCoA_DH/ox_N_sf"/>
</dbReference>
<dbReference type="PANTHER" id="PTHR43884:SF12">
    <property type="entry name" value="ISOVALERYL-COA DEHYDROGENASE, MITOCHONDRIAL-RELATED"/>
    <property type="match status" value="1"/>
</dbReference>
<evidence type="ECO:0000256" key="1">
    <source>
        <dbReference type="ARBA" id="ARBA00001974"/>
    </source>
</evidence>
<dbReference type="InterPro" id="IPR006089">
    <property type="entry name" value="Acyl-CoA_DH_CS"/>
</dbReference>
<comment type="cofactor">
    <cofactor evidence="1 6">
        <name>FAD</name>
        <dbReference type="ChEBI" id="CHEBI:57692"/>
    </cofactor>
</comment>
<keyword evidence="4 6" id="KW-0274">FAD</keyword>
<dbReference type="RefSeq" id="WP_152661304.1">
    <property type="nucleotide sequence ID" value="NZ_CP036422.1"/>
</dbReference>
<keyword evidence="11" id="KW-1185">Reference proteome</keyword>
<dbReference type="PANTHER" id="PTHR43884">
    <property type="entry name" value="ACYL-COA DEHYDROGENASE"/>
    <property type="match status" value="1"/>
</dbReference>
<name>A0A5P9NJQ1_9GAMM</name>
<reference evidence="10 11" key="1">
    <citation type="submission" date="2019-02" db="EMBL/GenBank/DDBJ databases">
        <authorList>
            <person name="Li S.-H."/>
        </authorList>
    </citation>
    <scope>NUCLEOTIDE SEQUENCE [LARGE SCALE GENOMIC DNA]</scope>
    <source>
        <strain evidence="10 11">IMCC14385</strain>
    </source>
</reference>
<dbReference type="InterPro" id="IPR046373">
    <property type="entry name" value="Acyl-CoA_Oxase/DH_mid-dom_sf"/>
</dbReference>
<evidence type="ECO:0000259" key="9">
    <source>
        <dbReference type="Pfam" id="PF02771"/>
    </source>
</evidence>
<feature type="domain" description="Acyl-CoA oxidase/dehydrogenase middle" evidence="8">
    <location>
        <begin position="123"/>
        <end position="218"/>
    </location>
</feature>
<dbReference type="Gene3D" id="1.10.540.10">
    <property type="entry name" value="Acyl-CoA dehydrogenase/oxidase, N-terminal domain"/>
    <property type="match status" value="1"/>
</dbReference>
<dbReference type="InterPro" id="IPR013786">
    <property type="entry name" value="AcylCoA_DH/ox_N"/>
</dbReference>
<accession>A0A5P9NJQ1</accession>
<organism evidence="10 11">
    <name type="scientific">Halioglobus maricola</name>
    <dbReference type="NCBI Taxonomy" id="2601894"/>
    <lineage>
        <taxon>Bacteria</taxon>
        <taxon>Pseudomonadati</taxon>
        <taxon>Pseudomonadota</taxon>
        <taxon>Gammaproteobacteria</taxon>
        <taxon>Cellvibrionales</taxon>
        <taxon>Halieaceae</taxon>
        <taxon>Halioglobus</taxon>
    </lineage>
</organism>
<dbReference type="GO" id="GO:0003995">
    <property type="term" value="F:acyl-CoA dehydrogenase activity"/>
    <property type="evidence" value="ECO:0007669"/>
    <property type="project" value="InterPro"/>
</dbReference>
<comment type="similarity">
    <text evidence="2 6">Belongs to the acyl-CoA dehydrogenase family.</text>
</comment>
<dbReference type="InterPro" id="IPR036250">
    <property type="entry name" value="AcylCo_DH-like_C"/>
</dbReference>
<dbReference type="GO" id="GO:0050660">
    <property type="term" value="F:flavin adenine dinucleotide binding"/>
    <property type="evidence" value="ECO:0007669"/>
    <property type="project" value="InterPro"/>
</dbReference>
<dbReference type="FunFam" id="2.40.110.10:FF:000002">
    <property type="entry name" value="Acyl-CoA dehydrogenase fadE12"/>
    <property type="match status" value="1"/>
</dbReference>
<dbReference type="InterPro" id="IPR006091">
    <property type="entry name" value="Acyl-CoA_Oxase/DH_mid-dom"/>
</dbReference>
<dbReference type="InterPro" id="IPR009075">
    <property type="entry name" value="AcylCo_DH/oxidase_C"/>
</dbReference>
<evidence type="ECO:0000259" key="8">
    <source>
        <dbReference type="Pfam" id="PF02770"/>
    </source>
</evidence>
<dbReference type="Pfam" id="PF02770">
    <property type="entry name" value="Acyl-CoA_dh_M"/>
    <property type="match status" value="1"/>
</dbReference>
<dbReference type="Gene3D" id="1.20.140.10">
    <property type="entry name" value="Butyryl-CoA Dehydrogenase, subunit A, domain 3"/>
    <property type="match status" value="1"/>
</dbReference>
<dbReference type="SUPFAM" id="SSF47203">
    <property type="entry name" value="Acyl-CoA dehydrogenase C-terminal domain-like"/>
    <property type="match status" value="1"/>
</dbReference>
<evidence type="ECO:0000256" key="2">
    <source>
        <dbReference type="ARBA" id="ARBA00009347"/>
    </source>
</evidence>
<evidence type="ECO:0000256" key="3">
    <source>
        <dbReference type="ARBA" id="ARBA00022630"/>
    </source>
</evidence>
<evidence type="ECO:0000259" key="7">
    <source>
        <dbReference type="Pfam" id="PF00441"/>
    </source>
</evidence>
<evidence type="ECO:0000256" key="4">
    <source>
        <dbReference type="ARBA" id="ARBA00022827"/>
    </source>
</evidence>
<dbReference type="FunFam" id="1.10.540.10:FF:000009">
    <property type="entry name" value="Probable acyl-CoA dehydrogenase"/>
    <property type="match status" value="1"/>
</dbReference>
<feature type="domain" description="Acyl-CoA dehydrogenase/oxidase N-terminal" evidence="9">
    <location>
        <begin position="9"/>
        <end position="119"/>
    </location>
</feature>
<dbReference type="InterPro" id="IPR009100">
    <property type="entry name" value="AcylCoA_DH/oxidase_NM_dom_sf"/>
</dbReference>
<keyword evidence="5 6" id="KW-0560">Oxidoreductase</keyword>
<gene>
    <name evidence="10" type="ORF">EY643_05780</name>
</gene>
<dbReference type="Pfam" id="PF00441">
    <property type="entry name" value="Acyl-CoA_dh_1"/>
    <property type="match status" value="1"/>
</dbReference>
<dbReference type="Pfam" id="PF02771">
    <property type="entry name" value="Acyl-CoA_dh_N"/>
    <property type="match status" value="1"/>
</dbReference>
<dbReference type="Gene3D" id="2.40.110.10">
    <property type="entry name" value="Butyryl-CoA Dehydrogenase, subunit A, domain 2"/>
    <property type="match status" value="1"/>
</dbReference>
<proteinExistence type="inferred from homology"/>